<evidence type="ECO:0000313" key="2">
    <source>
        <dbReference type="EMBL" id="MCD2424184.1"/>
    </source>
</evidence>
<comment type="caution">
    <text evidence="2">The sequence shown here is derived from an EMBL/GenBank/DDBJ whole genome shotgun (WGS) entry which is preliminary data.</text>
</comment>
<evidence type="ECO:0000256" key="1">
    <source>
        <dbReference type="SAM" id="SignalP"/>
    </source>
</evidence>
<protein>
    <recommendedName>
        <fullName evidence="4">TonB C-terminal domain-containing protein</fullName>
    </recommendedName>
</protein>
<organism evidence="2 3">
    <name type="scientific">Niabella pedocola</name>
    <dbReference type="NCBI Taxonomy" id="1752077"/>
    <lineage>
        <taxon>Bacteria</taxon>
        <taxon>Pseudomonadati</taxon>
        <taxon>Bacteroidota</taxon>
        <taxon>Chitinophagia</taxon>
        <taxon>Chitinophagales</taxon>
        <taxon>Chitinophagaceae</taxon>
        <taxon>Niabella</taxon>
    </lineage>
</organism>
<proteinExistence type="predicted"/>
<reference evidence="2 3" key="1">
    <citation type="submission" date="2021-11" db="EMBL/GenBank/DDBJ databases">
        <title>Genomic of Niabella pedocola.</title>
        <authorList>
            <person name="Wu T."/>
        </authorList>
    </citation>
    <scope>NUCLEOTIDE SEQUENCE [LARGE SCALE GENOMIC DNA]</scope>
    <source>
        <strain evidence="2 3">JCM 31011</strain>
    </source>
</reference>
<accession>A0ABS8PSZ0</accession>
<name>A0ABS8PSZ0_9BACT</name>
<keyword evidence="1" id="KW-0732">Signal</keyword>
<dbReference type="RefSeq" id="WP_231005499.1">
    <property type="nucleotide sequence ID" value="NZ_JAJNEC010000005.1"/>
</dbReference>
<dbReference type="Proteomes" id="UP001199816">
    <property type="component" value="Unassembled WGS sequence"/>
</dbReference>
<evidence type="ECO:0000313" key="3">
    <source>
        <dbReference type="Proteomes" id="UP001199816"/>
    </source>
</evidence>
<feature type="signal peptide" evidence="1">
    <location>
        <begin position="1"/>
        <end position="18"/>
    </location>
</feature>
<evidence type="ECO:0008006" key="4">
    <source>
        <dbReference type="Google" id="ProtNLM"/>
    </source>
</evidence>
<dbReference type="EMBL" id="JAJNEC010000005">
    <property type="protein sequence ID" value="MCD2424184.1"/>
    <property type="molecule type" value="Genomic_DNA"/>
</dbReference>
<sequence>MKQLMFVFALCFGDPVFAQVSWNNVPVHQVTAPRSRHTGFGTPASIDPDLWSDYLNWSLFLDSTKRNAIPEGIYKIHTQFMVDTAGRIALAKALGNPFGLGDTVQKRIIAFPYKWSPATQNGRPVKSYHRIILEFDLRTEKH</sequence>
<keyword evidence="3" id="KW-1185">Reference proteome</keyword>
<gene>
    <name evidence="2" type="ORF">LQ567_15495</name>
</gene>
<feature type="chain" id="PRO_5045838108" description="TonB C-terminal domain-containing protein" evidence="1">
    <location>
        <begin position="19"/>
        <end position="142"/>
    </location>
</feature>